<proteinExistence type="predicted"/>
<dbReference type="Gene3D" id="2.60.110.10">
    <property type="entry name" value="Thaumatin"/>
    <property type="match status" value="1"/>
</dbReference>
<gene>
    <name evidence="2" type="ORF">FPE_LOCUS13069</name>
</gene>
<dbReference type="Proteomes" id="UP000834106">
    <property type="component" value="Chromosome 8"/>
</dbReference>
<dbReference type="SUPFAM" id="SSF49870">
    <property type="entry name" value="Osmotin, thaumatin-like protein"/>
    <property type="match status" value="1"/>
</dbReference>
<keyword evidence="3" id="KW-1185">Reference proteome</keyword>
<dbReference type="EMBL" id="OU503043">
    <property type="protein sequence ID" value="CAI9765639.1"/>
    <property type="molecule type" value="Genomic_DNA"/>
</dbReference>
<name>A0AAD2DTJ6_9LAMI</name>
<protein>
    <recommendedName>
        <fullName evidence="1">Glyoxalase At5g48480-like N-terminal domain-containing protein</fullName>
    </recommendedName>
</protein>
<feature type="domain" description="Glyoxalase At5g48480-like N-terminal" evidence="1">
    <location>
        <begin position="38"/>
        <end position="70"/>
    </location>
</feature>
<reference evidence="2" key="1">
    <citation type="submission" date="2023-05" db="EMBL/GenBank/DDBJ databases">
        <authorList>
            <person name="Huff M."/>
        </authorList>
    </citation>
    <scope>NUCLEOTIDE SEQUENCE</scope>
</reference>
<evidence type="ECO:0000259" key="1">
    <source>
        <dbReference type="Pfam" id="PF22656"/>
    </source>
</evidence>
<sequence length="136" mass="15279">MLEFQTKALGSFQHLSKETELSTSFNSTYKDMNFETIERASDVVQLYKTVFGAEELSRVMHIKRKADHEISGNFLTGDCGGLLGCKELGAPPTTFAKYELNSWANKDYYDIFPELKIKSAIVVVLDPIDDDSAKLD</sequence>
<dbReference type="Pfam" id="PF22656">
    <property type="entry name" value="At5g48480-like_N"/>
    <property type="match status" value="1"/>
</dbReference>
<evidence type="ECO:0000313" key="2">
    <source>
        <dbReference type="EMBL" id="CAI9765639.1"/>
    </source>
</evidence>
<dbReference type="InterPro" id="IPR037176">
    <property type="entry name" value="Osmotin/thaumatin-like_sf"/>
</dbReference>
<dbReference type="AlphaFoldDB" id="A0AAD2DTJ6"/>
<organism evidence="2 3">
    <name type="scientific">Fraxinus pennsylvanica</name>
    <dbReference type="NCBI Taxonomy" id="56036"/>
    <lineage>
        <taxon>Eukaryota</taxon>
        <taxon>Viridiplantae</taxon>
        <taxon>Streptophyta</taxon>
        <taxon>Embryophyta</taxon>
        <taxon>Tracheophyta</taxon>
        <taxon>Spermatophyta</taxon>
        <taxon>Magnoliopsida</taxon>
        <taxon>eudicotyledons</taxon>
        <taxon>Gunneridae</taxon>
        <taxon>Pentapetalae</taxon>
        <taxon>asterids</taxon>
        <taxon>lamiids</taxon>
        <taxon>Lamiales</taxon>
        <taxon>Oleaceae</taxon>
        <taxon>Oleeae</taxon>
        <taxon>Fraxinus</taxon>
    </lineage>
</organism>
<dbReference type="InterPro" id="IPR054576">
    <property type="entry name" value="At5g48480-like_N"/>
</dbReference>
<accession>A0AAD2DTJ6</accession>
<evidence type="ECO:0000313" key="3">
    <source>
        <dbReference type="Proteomes" id="UP000834106"/>
    </source>
</evidence>